<dbReference type="AlphaFoldDB" id="A0A845SRV9"/>
<accession>A0A845SRV9</accession>
<dbReference type="InterPro" id="IPR016461">
    <property type="entry name" value="COMT-like"/>
</dbReference>
<dbReference type="PANTHER" id="PTHR43712:SF2">
    <property type="entry name" value="O-METHYLTRANSFERASE CICE"/>
    <property type="match status" value="1"/>
</dbReference>
<dbReference type="PIRSF" id="PIRSF005739">
    <property type="entry name" value="O-mtase"/>
    <property type="match status" value="1"/>
</dbReference>
<dbReference type="InterPro" id="IPR029063">
    <property type="entry name" value="SAM-dependent_MTases_sf"/>
</dbReference>
<dbReference type="Pfam" id="PF00891">
    <property type="entry name" value="Methyltransf_2"/>
    <property type="match status" value="1"/>
</dbReference>
<evidence type="ECO:0000259" key="4">
    <source>
        <dbReference type="Pfam" id="PF00891"/>
    </source>
</evidence>
<proteinExistence type="predicted"/>
<dbReference type="GO" id="GO:0032259">
    <property type="term" value="P:methylation"/>
    <property type="evidence" value="ECO:0007669"/>
    <property type="project" value="UniProtKB-KW"/>
</dbReference>
<feature type="domain" description="O-methyltransferase dimerisation" evidence="5">
    <location>
        <begin position="7"/>
        <end position="71"/>
    </location>
</feature>
<protein>
    <submittedName>
        <fullName evidence="6">Methyltransferase</fullName>
    </submittedName>
</protein>
<keyword evidence="7" id="KW-1185">Reference proteome</keyword>
<keyword evidence="2 6" id="KW-0808">Transferase</keyword>
<dbReference type="GO" id="GO:0046983">
    <property type="term" value="F:protein dimerization activity"/>
    <property type="evidence" value="ECO:0007669"/>
    <property type="project" value="InterPro"/>
</dbReference>
<evidence type="ECO:0000259" key="5">
    <source>
        <dbReference type="Pfam" id="PF08100"/>
    </source>
</evidence>
<evidence type="ECO:0000313" key="6">
    <source>
        <dbReference type="EMBL" id="NDL63855.1"/>
    </source>
</evidence>
<dbReference type="RefSeq" id="WP_162366568.1">
    <property type="nucleotide sequence ID" value="NZ_WUBS01000009.1"/>
</dbReference>
<dbReference type="Proteomes" id="UP000461443">
    <property type="component" value="Unassembled WGS sequence"/>
</dbReference>
<sequence>MRSLVVFAISAAAELKVADVIGDNICPIDELAYVTQTDANSLHRLLRALSGEGIFIEEEGGYRNSILSNTLRRDIPDSQYAWAQFMASPQVNRCFERLSWSLATGLPIFDEIHGCSFFESLRRDPAAANRFASAMTSMSASSLADALDAYDFSQAGCVVDVGGGYGTFLRGILAAHPLTSGILFKRPEIPANAARDETGADERLMLASGDYFDSVPRLGDTYILRHVLRDWPDDKAIGILRNCRKAMRPDGCVLIFEHVLRPANEHDYAKFLDLMLLAYATGRERSIGEFGRLVDQAGLRIKRVIPAGGVHTIIEARI</sequence>
<dbReference type="InterPro" id="IPR036388">
    <property type="entry name" value="WH-like_DNA-bd_sf"/>
</dbReference>
<organism evidence="6 7">
    <name type="scientific">Acerihabitans arboris</name>
    <dbReference type="NCBI Taxonomy" id="2691583"/>
    <lineage>
        <taxon>Bacteria</taxon>
        <taxon>Pseudomonadati</taxon>
        <taxon>Pseudomonadota</taxon>
        <taxon>Gammaproteobacteria</taxon>
        <taxon>Enterobacterales</taxon>
        <taxon>Pectobacteriaceae</taxon>
        <taxon>Acerihabitans</taxon>
    </lineage>
</organism>
<dbReference type="EMBL" id="WUBS01000009">
    <property type="protein sequence ID" value="NDL63855.1"/>
    <property type="molecule type" value="Genomic_DNA"/>
</dbReference>
<dbReference type="InterPro" id="IPR012967">
    <property type="entry name" value="COMT_dimerisation"/>
</dbReference>
<dbReference type="Gene3D" id="1.10.287.1350">
    <property type="match status" value="1"/>
</dbReference>
<reference evidence="6 7" key="1">
    <citation type="submission" date="2019-12" db="EMBL/GenBank/DDBJ databases">
        <authorList>
            <person name="Lee S.D."/>
        </authorList>
    </citation>
    <scope>NUCLEOTIDE SEQUENCE [LARGE SCALE GENOMIC DNA]</scope>
    <source>
        <strain evidence="6 7">SAP-6</strain>
    </source>
</reference>
<feature type="domain" description="O-methyltransferase C-terminal" evidence="4">
    <location>
        <begin position="106"/>
        <end position="299"/>
    </location>
</feature>
<dbReference type="InterPro" id="IPR001077">
    <property type="entry name" value="COMT_C"/>
</dbReference>
<dbReference type="Pfam" id="PF08100">
    <property type="entry name" value="Dimerisation"/>
    <property type="match status" value="1"/>
</dbReference>
<dbReference type="Gene3D" id="1.10.10.10">
    <property type="entry name" value="Winged helix-like DNA-binding domain superfamily/Winged helix DNA-binding domain"/>
    <property type="match status" value="1"/>
</dbReference>
<gene>
    <name evidence="6" type="ORF">GRH90_13990</name>
</gene>
<dbReference type="SUPFAM" id="SSF53335">
    <property type="entry name" value="S-adenosyl-L-methionine-dependent methyltransferases"/>
    <property type="match status" value="1"/>
</dbReference>
<dbReference type="PANTHER" id="PTHR43712">
    <property type="entry name" value="PUTATIVE (AFU_ORTHOLOGUE AFUA_4G14580)-RELATED"/>
    <property type="match status" value="1"/>
</dbReference>
<dbReference type="SUPFAM" id="SSF46785">
    <property type="entry name" value="Winged helix' DNA-binding domain"/>
    <property type="match status" value="1"/>
</dbReference>
<evidence type="ECO:0000256" key="3">
    <source>
        <dbReference type="ARBA" id="ARBA00022691"/>
    </source>
</evidence>
<keyword evidence="1 6" id="KW-0489">Methyltransferase</keyword>
<dbReference type="PROSITE" id="PS51683">
    <property type="entry name" value="SAM_OMT_II"/>
    <property type="match status" value="1"/>
</dbReference>
<keyword evidence="3" id="KW-0949">S-adenosyl-L-methionine</keyword>
<dbReference type="InterPro" id="IPR036390">
    <property type="entry name" value="WH_DNA-bd_sf"/>
</dbReference>
<evidence type="ECO:0000313" key="7">
    <source>
        <dbReference type="Proteomes" id="UP000461443"/>
    </source>
</evidence>
<dbReference type="Gene3D" id="3.40.50.150">
    <property type="entry name" value="Vaccinia Virus protein VP39"/>
    <property type="match status" value="1"/>
</dbReference>
<name>A0A845SRV9_9GAMM</name>
<reference evidence="6 7" key="2">
    <citation type="submission" date="2020-02" db="EMBL/GenBank/DDBJ databases">
        <title>The new genus of Enterobacteriales.</title>
        <authorList>
            <person name="Kim I.S."/>
        </authorList>
    </citation>
    <scope>NUCLEOTIDE SEQUENCE [LARGE SCALE GENOMIC DNA]</scope>
    <source>
        <strain evidence="6 7">SAP-6</strain>
    </source>
</reference>
<evidence type="ECO:0000256" key="2">
    <source>
        <dbReference type="ARBA" id="ARBA00022679"/>
    </source>
</evidence>
<dbReference type="GO" id="GO:0008171">
    <property type="term" value="F:O-methyltransferase activity"/>
    <property type="evidence" value="ECO:0007669"/>
    <property type="project" value="InterPro"/>
</dbReference>
<evidence type="ECO:0000256" key="1">
    <source>
        <dbReference type="ARBA" id="ARBA00022603"/>
    </source>
</evidence>
<comment type="caution">
    <text evidence="6">The sequence shown here is derived from an EMBL/GenBank/DDBJ whole genome shotgun (WGS) entry which is preliminary data.</text>
</comment>